<dbReference type="Proteomes" id="UP000184604">
    <property type="component" value="Chromosome"/>
</dbReference>
<dbReference type="EMBL" id="CP018335">
    <property type="protein sequence ID" value="APM40226.1"/>
    <property type="molecule type" value="Genomic_DNA"/>
</dbReference>
<reference evidence="2 3" key="1">
    <citation type="submission" date="2016-12" db="EMBL/GenBank/DDBJ databases">
        <title>Complete genome sequence of Clostridium kluyveri JZZ isolated from the pit mud of a Chinese flavor liquor-making factory.</title>
        <authorList>
            <person name="Wang Y."/>
        </authorList>
    </citation>
    <scope>NUCLEOTIDE SEQUENCE [LARGE SCALE GENOMIC DNA]</scope>
    <source>
        <strain evidence="2 3">JZZ</strain>
    </source>
</reference>
<evidence type="ECO:0000313" key="3">
    <source>
        <dbReference type="Proteomes" id="UP000184604"/>
    </source>
</evidence>
<dbReference type="InterPro" id="IPR003346">
    <property type="entry name" value="Transposase_20"/>
</dbReference>
<accession>A0A1L5FB37</accession>
<evidence type="ECO:0000313" key="2">
    <source>
        <dbReference type="EMBL" id="APM40226.1"/>
    </source>
</evidence>
<sequence length="61" mass="6536">MINSLIAPYENAVQLLCTIPGIKRDSAITITSEIGADMSQFSSSKRLCCWAGLISESLEAS</sequence>
<dbReference type="AlphaFoldDB" id="A0A1L5FB37"/>
<organism evidence="2 3">
    <name type="scientific">Clostridium kluyveri</name>
    <dbReference type="NCBI Taxonomy" id="1534"/>
    <lineage>
        <taxon>Bacteria</taxon>
        <taxon>Bacillati</taxon>
        <taxon>Bacillota</taxon>
        <taxon>Clostridia</taxon>
        <taxon>Eubacteriales</taxon>
        <taxon>Clostridiaceae</taxon>
        <taxon>Clostridium</taxon>
    </lineage>
</organism>
<dbReference type="GO" id="GO:0006313">
    <property type="term" value="P:DNA transposition"/>
    <property type="evidence" value="ECO:0007669"/>
    <property type="project" value="InterPro"/>
</dbReference>
<name>A0A1L5FB37_CLOKL</name>
<protein>
    <recommendedName>
        <fullName evidence="1">Transposase IS116/IS110/IS902 C-terminal domain-containing protein</fullName>
    </recommendedName>
</protein>
<feature type="domain" description="Transposase IS116/IS110/IS902 C-terminal" evidence="1">
    <location>
        <begin position="14"/>
        <end position="54"/>
    </location>
</feature>
<evidence type="ECO:0000259" key="1">
    <source>
        <dbReference type="Pfam" id="PF02371"/>
    </source>
</evidence>
<proteinExistence type="predicted"/>
<dbReference type="RefSeq" id="WP_073539825.1">
    <property type="nucleotide sequence ID" value="NZ_CP018335.1"/>
</dbReference>
<dbReference type="GO" id="GO:0003677">
    <property type="term" value="F:DNA binding"/>
    <property type="evidence" value="ECO:0007669"/>
    <property type="project" value="InterPro"/>
</dbReference>
<dbReference type="Pfam" id="PF02371">
    <property type="entry name" value="Transposase_20"/>
    <property type="match status" value="1"/>
</dbReference>
<gene>
    <name evidence="2" type="ORF">BS101_16515</name>
</gene>
<dbReference type="GO" id="GO:0004803">
    <property type="term" value="F:transposase activity"/>
    <property type="evidence" value="ECO:0007669"/>
    <property type="project" value="InterPro"/>
</dbReference>